<organism evidence="4 5">
    <name type="scientific">Novipirellula herctigrandis</name>
    <dbReference type="NCBI Taxonomy" id="2527986"/>
    <lineage>
        <taxon>Bacteria</taxon>
        <taxon>Pseudomonadati</taxon>
        <taxon>Planctomycetota</taxon>
        <taxon>Planctomycetia</taxon>
        <taxon>Pirellulales</taxon>
        <taxon>Pirellulaceae</taxon>
        <taxon>Novipirellula</taxon>
    </lineage>
</organism>
<dbReference type="RefSeq" id="WP_146404267.1">
    <property type="nucleotide sequence ID" value="NZ_SJPJ01000002.1"/>
</dbReference>
<sequence>MKTVEPIVVVSGCDEAYAMPLAVTLRSVIDHLDPMQTIQLYIFDGGIAEASQQKIAESVRDERVSIAFRKIDMAMLKDVPVSGHVSAASYLRILIPSVLPKSVKRVIYLDSDLLICKNLAELWRSPLNGNAVLAAQDAAAPYIDSASTISNFHDCKHYIVSPTPVANHKALAMSPDAKYFNAGLLVIDVDHWRHEKIDEQLFSCLQEHREHVLWWDQYALNVVMYGRWGELDGRWNQGAHFHAYPSASESPFDQKAFSQLKHDPWVIHFTSALKPWHYFCPHPEAYQFQHYLSRTAWADYEPERPSDFIHLWWKHQTRTAKNKFRRRKRIIRRMFQTDERRAA</sequence>
<dbReference type="Proteomes" id="UP000315010">
    <property type="component" value="Unassembled WGS sequence"/>
</dbReference>
<evidence type="ECO:0000313" key="5">
    <source>
        <dbReference type="Proteomes" id="UP000315010"/>
    </source>
</evidence>
<dbReference type="GO" id="GO:0016757">
    <property type="term" value="F:glycosyltransferase activity"/>
    <property type="evidence" value="ECO:0007669"/>
    <property type="project" value="UniProtKB-KW"/>
</dbReference>
<evidence type="ECO:0000256" key="3">
    <source>
        <dbReference type="ARBA" id="ARBA00022723"/>
    </source>
</evidence>
<dbReference type="EMBL" id="SJPJ01000002">
    <property type="protein sequence ID" value="TWT76511.1"/>
    <property type="molecule type" value="Genomic_DNA"/>
</dbReference>
<dbReference type="Gene3D" id="3.90.550.10">
    <property type="entry name" value="Spore Coat Polysaccharide Biosynthesis Protein SpsA, Chain A"/>
    <property type="match status" value="1"/>
</dbReference>
<dbReference type="GO" id="GO:0046872">
    <property type="term" value="F:metal ion binding"/>
    <property type="evidence" value="ECO:0007669"/>
    <property type="project" value="UniProtKB-KW"/>
</dbReference>
<keyword evidence="1" id="KW-0328">Glycosyltransferase</keyword>
<dbReference type="InterPro" id="IPR029044">
    <property type="entry name" value="Nucleotide-diphossugar_trans"/>
</dbReference>
<dbReference type="AlphaFoldDB" id="A0A5C5YNJ5"/>
<evidence type="ECO:0000256" key="2">
    <source>
        <dbReference type="ARBA" id="ARBA00022679"/>
    </source>
</evidence>
<dbReference type="PANTHER" id="PTHR13778:SF47">
    <property type="entry name" value="LIPOPOLYSACCHARIDE 1,3-GALACTOSYLTRANSFERASE"/>
    <property type="match status" value="1"/>
</dbReference>
<dbReference type="PANTHER" id="PTHR13778">
    <property type="entry name" value="GLYCOSYLTRANSFERASE 8 DOMAIN-CONTAINING PROTEIN"/>
    <property type="match status" value="1"/>
</dbReference>
<reference evidence="4 5" key="1">
    <citation type="submission" date="2019-02" db="EMBL/GenBank/DDBJ databases">
        <title>Deep-cultivation of Planctomycetes and their phenomic and genomic characterization uncovers novel biology.</title>
        <authorList>
            <person name="Wiegand S."/>
            <person name="Jogler M."/>
            <person name="Boedeker C."/>
            <person name="Pinto D."/>
            <person name="Vollmers J."/>
            <person name="Rivas-Marin E."/>
            <person name="Kohn T."/>
            <person name="Peeters S.H."/>
            <person name="Heuer A."/>
            <person name="Rast P."/>
            <person name="Oberbeckmann S."/>
            <person name="Bunk B."/>
            <person name="Jeske O."/>
            <person name="Meyerdierks A."/>
            <person name="Storesund J.E."/>
            <person name="Kallscheuer N."/>
            <person name="Luecker S."/>
            <person name="Lage O.M."/>
            <person name="Pohl T."/>
            <person name="Merkel B.J."/>
            <person name="Hornburger P."/>
            <person name="Mueller R.-W."/>
            <person name="Bruemmer F."/>
            <person name="Labrenz M."/>
            <person name="Spormann A.M."/>
            <person name="Op Den Camp H."/>
            <person name="Overmann J."/>
            <person name="Amann R."/>
            <person name="Jetten M.S.M."/>
            <person name="Mascher T."/>
            <person name="Medema M.H."/>
            <person name="Devos D.P."/>
            <person name="Kaster A.-K."/>
            <person name="Ovreas L."/>
            <person name="Rohde M."/>
            <person name="Galperin M.Y."/>
            <person name="Jogler C."/>
        </authorList>
    </citation>
    <scope>NUCLEOTIDE SEQUENCE [LARGE SCALE GENOMIC DNA]</scope>
    <source>
        <strain evidence="4 5">CA13</strain>
    </source>
</reference>
<evidence type="ECO:0000313" key="4">
    <source>
        <dbReference type="EMBL" id="TWT76511.1"/>
    </source>
</evidence>
<dbReference type="InterPro" id="IPR050748">
    <property type="entry name" value="Glycosyltrans_8_dom-fam"/>
</dbReference>
<dbReference type="SUPFAM" id="SSF53448">
    <property type="entry name" value="Nucleotide-diphospho-sugar transferases"/>
    <property type="match status" value="1"/>
</dbReference>
<name>A0A5C5YNJ5_9BACT</name>
<gene>
    <name evidence="4" type="primary">gspA</name>
    <name evidence="4" type="ORF">CA13_70060</name>
</gene>
<proteinExistence type="predicted"/>
<keyword evidence="3" id="KW-0479">Metal-binding</keyword>
<dbReference type="InterPro" id="IPR002495">
    <property type="entry name" value="Glyco_trans_8"/>
</dbReference>
<dbReference type="Pfam" id="PF01501">
    <property type="entry name" value="Glyco_transf_8"/>
    <property type="match status" value="1"/>
</dbReference>
<evidence type="ECO:0000256" key="1">
    <source>
        <dbReference type="ARBA" id="ARBA00022676"/>
    </source>
</evidence>
<accession>A0A5C5YNJ5</accession>
<protein>
    <submittedName>
        <fullName evidence="4">General stress protein A</fullName>
    </submittedName>
</protein>
<comment type="caution">
    <text evidence="4">The sequence shown here is derived from an EMBL/GenBank/DDBJ whole genome shotgun (WGS) entry which is preliminary data.</text>
</comment>
<dbReference type="OrthoDB" id="9798746at2"/>
<keyword evidence="5" id="KW-1185">Reference proteome</keyword>
<dbReference type="CDD" id="cd04194">
    <property type="entry name" value="GT8_A4GalT_like"/>
    <property type="match status" value="1"/>
</dbReference>
<keyword evidence="2" id="KW-0808">Transferase</keyword>